<sequence>MYSARIHLFFCFIPTTFDVKAILLFELQKYSINKTNISFLLDLYQ</sequence>
<name>A0ABP2Y8B2_9BACT</name>
<dbReference type="EMBL" id="AWUY01000067">
    <property type="protein sequence ID" value="ERJ78586.1"/>
    <property type="molecule type" value="Genomic_DNA"/>
</dbReference>
<proteinExistence type="predicted"/>
<comment type="caution">
    <text evidence="1">The sequence shown here is derived from an EMBL/GenBank/DDBJ whole genome shotgun (WGS) entry which is preliminary data.</text>
</comment>
<protein>
    <submittedName>
        <fullName evidence="1">Uncharacterized protein</fullName>
    </submittedName>
</protein>
<evidence type="ECO:0000313" key="2">
    <source>
        <dbReference type="Proteomes" id="UP000016660"/>
    </source>
</evidence>
<reference evidence="1 2" key="1">
    <citation type="submission" date="2013-06" db="EMBL/GenBank/DDBJ databases">
        <authorList>
            <person name="Weinstock G."/>
            <person name="Sodergren E."/>
            <person name="Lobos E.A."/>
            <person name="Fulton L."/>
            <person name="Fulton R."/>
            <person name="Courtney L."/>
            <person name="Fronick C."/>
            <person name="O'Laughlin M."/>
            <person name="Godfrey J."/>
            <person name="Wilson R.M."/>
            <person name="Miner T."/>
            <person name="Farmer C."/>
            <person name="Delehaunty K."/>
            <person name="Cordes M."/>
            <person name="Minx P."/>
            <person name="Tomlinson C."/>
            <person name="Chen J."/>
            <person name="Wollam A."/>
            <person name="Pepin K.H."/>
            <person name="Bhonagiri V."/>
            <person name="Zhang X."/>
            <person name="Warren W."/>
            <person name="Mitreva M."/>
            <person name="Mardis E.R."/>
            <person name="Wilson R.K."/>
        </authorList>
    </citation>
    <scope>NUCLEOTIDE SEQUENCE [LARGE SCALE GENOMIC DNA]</scope>
    <source>
        <strain evidence="1 2">ATCC 29426</strain>
    </source>
</reference>
<accession>A0ABP2Y8B2</accession>
<gene>
    <name evidence="1" type="ORF">HMPREF0653_00944</name>
</gene>
<dbReference type="Proteomes" id="UP000016660">
    <property type="component" value="Unassembled WGS sequence"/>
</dbReference>
<evidence type="ECO:0000313" key="1">
    <source>
        <dbReference type="EMBL" id="ERJ78586.1"/>
    </source>
</evidence>
<keyword evidence="2" id="KW-1185">Reference proteome</keyword>
<organism evidence="1 2">
    <name type="scientific">Prevotella disiens JCM 6334 = ATCC 29426</name>
    <dbReference type="NCBI Taxonomy" id="1235811"/>
    <lineage>
        <taxon>Bacteria</taxon>
        <taxon>Pseudomonadati</taxon>
        <taxon>Bacteroidota</taxon>
        <taxon>Bacteroidia</taxon>
        <taxon>Bacteroidales</taxon>
        <taxon>Prevotellaceae</taxon>
        <taxon>Prevotella</taxon>
    </lineage>
</organism>